<reference evidence="2" key="1">
    <citation type="submission" date="2011-10" db="EMBL/GenBank/DDBJ databases">
        <authorList>
            <person name="Carlson J."/>
            <person name="Booth B."/>
            <person name="Frise E."/>
            <person name="Sandler J."/>
            <person name="Wan K."/>
            <person name="Yu C."/>
            <person name="Celniker S."/>
        </authorList>
    </citation>
    <scope>NUCLEOTIDE SEQUENCE</scope>
</reference>
<feature type="region of interest" description="Disordered" evidence="1">
    <location>
        <begin position="67"/>
        <end position="90"/>
    </location>
</feature>
<feature type="non-terminal residue" evidence="2">
    <location>
        <position position="108"/>
    </location>
</feature>
<organism evidence="2">
    <name type="scientific">Drosophila melanogaster</name>
    <name type="common">Fruit fly</name>
    <dbReference type="NCBI Taxonomy" id="7227"/>
    <lineage>
        <taxon>Eukaryota</taxon>
        <taxon>Metazoa</taxon>
        <taxon>Ecdysozoa</taxon>
        <taxon>Arthropoda</taxon>
        <taxon>Hexapoda</taxon>
        <taxon>Insecta</taxon>
        <taxon>Pterygota</taxon>
        <taxon>Neoptera</taxon>
        <taxon>Endopterygota</taxon>
        <taxon>Diptera</taxon>
        <taxon>Brachycera</taxon>
        <taxon>Muscomorpha</taxon>
        <taxon>Ephydroidea</taxon>
        <taxon>Drosophilidae</taxon>
        <taxon>Drosophila</taxon>
        <taxon>Sophophora</taxon>
    </lineage>
</organism>
<accession>G4LU00</accession>
<evidence type="ECO:0000313" key="2">
    <source>
        <dbReference type="EMBL" id="AEQ05526.1"/>
    </source>
</evidence>
<dbReference type="AlphaFoldDB" id="G4LU00"/>
<evidence type="ECO:0000256" key="1">
    <source>
        <dbReference type="SAM" id="MobiDB-lite"/>
    </source>
</evidence>
<sequence>MALLNFLPFFARPLARCFRCHNKKTKDDKRGVPVHTHTHTHSERRWKAPGVLAYWTLRWLTMSGGGKNHRDVKPHDNIAPPGEPLNWALKRPESKKKIISEIKKKKKK</sequence>
<name>G4LU00_DROME</name>
<proteinExistence type="evidence at transcript level"/>
<protein>
    <submittedName>
        <fullName evidence="2">MIP32947p1</fullName>
    </submittedName>
</protein>
<dbReference type="EMBL" id="BT132630">
    <property type="protein sequence ID" value="AEQ05526.1"/>
    <property type="molecule type" value="mRNA"/>
</dbReference>